<dbReference type="Gene3D" id="3.40.50.300">
    <property type="entry name" value="P-loop containing nucleotide triphosphate hydrolases"/>
    <property type="match status" value="1"/>
</dbReference>
<dbReference type="EMBL" id="STGY01000029">
    <property type="protein sequence ID" value="THV42148.1"/>
    <property type="molecule type" value="Genomic_DNA"/>
</dbReference>
<reference evidence="2 3" key="2">
    <citation type="submission" date="2019-05" db="EMBL/GenBank/DDBJ databases">
        <title>Glycomyces buryatensis sp. nov.</title>
        <authorList>
            <person name="Nikitina E."/>
        </authorList>
    </citation>
    <scope>NUCLEOTIDE SEQUENCE [LARGE SCALE GENOMIC DNA]</scope>
    <source>
        <strain evidence="2 3">18</strain>
    </source>
</reference>
<dbReference type="OrthoDB" id="9781481at2"/>
<comment type="caution">
    <text evidence="2">The sequence shown here is derived from an EMBL/GenBank/DDBJ whole genome shotgun (WGS) entry which is preliminary data.</text>
</comment>
<dbReference type="AlphaFoldDB" id="A0A4S8QCR0"/>
<feature type="domain" description="AAA+ ATPase" evidence="1">
    <location>
        <begin position="395"/>
        <end position="578"/>
    </location>
</feature>
<name>A0A4S8QCR0_9ACTN</name>
<evidence type="ECO:0000313" key="2">
    <source>
        <dbReference type="EMBL" id="THV42148.1"/>
    </source>
</evidence>
<reference evidence="3" key="1">
    <citation type="submission" date="2019-04" db="EMBL/GenBank/DDBJ databases">
        <title>Nocardioides xinjiangensis sp. nov.</title>
        <authorList>
            <person name="Liu S."/>
        </authorList>
    </citation>
    <scope>NUCLEOTIDE SEQUENCE [LARGE SCALE GENOMIC DNA]</scope>
    <source>
        <strain evidence="3">18</strain>
    </source>
</reference>
<dbReference type="Pfam" id="PF07728">
    <property type="entry name" value="AAA_5"/>
    <property type="match status" value="1"/>
</dbReference>
<dbReference type="SMART" id="SM00382">
    <property type="entry name" value="AAA"/>
    <property type="match status" value="1"/>
</dbReference>
<dbReference type="RefSeq" id="WP_136533993.1">
    <property type="nucleotide sequence ID" value="NZ_STGY01000029.1"/>
</dbReference>
<dbReference type="GO" id="GO:0005524">
    <property type="term" value="F:ATP binding"/>
    <property type="evidence" value="ECO:0007669"/>
    <property type="project" value="UniProtKB-KW"/>
</dbReference>
<sequence>MDNIDAVLETLAQSNRGVLQRKSERAELARKAIWEQFPRSDWPSMSLDRYAQGNALTSGTTFCTLMEFHTDALGSIKGGSAAKHMIYRHHTGEWRLAASLQGLDVELAWQWLRNDFVTAFERIESGDFDSLDGLKYLQAGQSLSTKTFAAYFPEHFAHVYGKDHLHHFIRLLGSEPIRGAASWSLNRQLKSLIDESLVPRLDVSRFEAVEALYAHFAPPRDPHVLKIAPGKGAEWWEFCLEGSVIGVGWNQVGDLTQYASADELRTALDTEVEPKRSNVSLAKKLLQFRDLQPGDLIVANRGTHEVLGLGTVTGGYRFDQVDPELPWNLVEVEWDINCKRRLDQPLHGWQQTFGKVSPDLLHQLRPVKSAETGAIPVAEAELPVEVQRLKQVVDLKGQLILHGPPGTGKTRLALRAALALAGRYPDSEAEVPTAIQNLLDDGTRAMLTTFHPSYGYEDFIEGFKPVPSDEGGLKLELRRGLFLDACDAARAVHPDPYTLVIDEVNRGDLPRVFGELITMLEKDKRPLSMRLPVSGQTFNIPDNLRIIATLNSADHSITSLDNAIRRRFSFVRLDPDPEVLTGSVDGLDLAVLLRELNARIRAHLGADLEIGHAYLLRDDRPIDTAAHLALAFFNELVPLLEDYTFDRPEILERLLGSMLDPQIGSVKTFEPSDLVGALASEFARDGDE</sequence>
<dbReference type="SUPFAM" id="SSF52540">
    <property type="entry name" value="P-loop containing nucleoside triphosphate hydrolases"/>
    <property type="match status" value="1"/>
</dbReference>
<organism evidence="2 3">
    <name type="scientific">Glycomyces buryatensis</name>
    <dbReference type="NCBI Taxonomy" id="2570927"/>
    <lineage>
        <taxon>Bacteria</taxon>
        <taxon>Bacillati</taxon>
        <taxon>Actinomycetota</taxon>
        <taxon>Actinomycetes</taxon>
        <taxon>Glycomycetales</taxon>
        <taxon>Glycomycetaceae</taxon>
        <taxon>Glycomyces</taxon>
    </lineage>
</organism>
<keyword evidence="2" id="KW-0547">Nucleotide-binding</keyword>
<dbReference type="PANTHER" id="PTHR37291">
    <property type="entry name" value="5-METHYLCYTOSINE-SPECIFIC RESTRICTION ENZYME B"/>
    <property type="match status" value="1"/>
</dbReference>
<evidence type="ECO:0000259" key="1">
    <source>
        <dbReference type="SMART" id="SM00382"/>
    </source>
</evidence>
<dbReference type="InterPro" id="IPR052934">
    <property type="entry name" value="Methyl-DNA_Rec/Restrict_Enz"/>
</dbReference>
<protein>
    <submittedName>
        <fullName evidence="2">ATP-binding protein</fullName>
    </submittedName>
</protein>
<dbReference type="Proteomes" id="UP000308760">
    <property type="component" value="Unassembled WGS sequence"/>
</dbReference>
<dbReference type="GO" id="GO:0016887">
    <property type="term" value="F:ATP hydrolysis activity"/>
    <property type="evidence" value="ECO:0007669"/>
    <property type="project" value="InterPro"/>
</dbReference>
<keyword evidence="3" id="KW-1185">Reference proteome</keyword>
<accession>A0A4S8QCR0</accession>
<proteinExistence type="predicted"/>
<dbReference type="InterPro" id="IPR027417">
    <property type="entry name" value="P-loop_NTPase"/>
</dbReference>
<dbReference type="InterPro" id="IPR011704">
    <property type="entry name" value="ATPase_dyneun-rel_AAA"/>
</dbReference>
<dbReference type="PANTHER" id="PTHR37291:SF1">
    <property type="entry name" value="TYPE IV METHYL-DIRECTED RESTRICTION ENZYME ECOKMCRB SUBUNIT"/>
    <property type="match status" value="1"/>
</dbReference>
<keyword evidence="2" id="KW-0067">ATP-binding</keyword>
<evidence type="ECO:0000313" key="3">
    <source>
        <dbReference type="Proteomes" id="UP000308760"/>
    </source>
</evidence>
<gene>
    <name evidence="2" type="ORF">FAB82_07880</name>
</gene>
<dbReference type="InterPro" id="IPR003593">
    <property type="entry name" value="AAA+_ATPase"/>
</dbReference>